<dbReference type="Pfam" id="PF02446">
    <property type="entry name" value="Glyco_hydro_77"/>
    <property type="match status" value="1"/>
</dbReference>
<dbReference type="InterPro" id="IPR017853">
    <property type="entry name" value="GH"/>
</dbReference>
<comment type="catalytic activity">
    <reaction evidence="1 10">
        <text>Transfers a segment of a (1-&gt;4)-alpha-D-glucan to a new position in an acceptor, which may be glucose or a (1-&gt;4)-alpha-D-glucan.</text>
        <dbReference type="EC" id="2.4.1.25"/>
    </reaction>
</comment>
<evidence type="ECO:0000256" key="2">
    <source>
        <dbReference type="ARBA" id="ARBA00005684"/>
    </source>
</evidence>
<proteinExistence type="inferred from homology"/>
<keyword evidence="7 10" id="KW-0119">Carbohydrate metabolism</keyword>
<dbReference type="RefSeq" id="WP_104520547.1">
    <property type="nucleotide sequence ID" value="NZ_NHRY01000216.1"/>
</dbReference>
<dbReference type="OrthoDB" id="9761577at2"/>
<dbReference type="EMBL" id="NHRY01000216">
    <property type="protein sequence ID" value="PPQ30142.1"/>
    <property type="molecule type" value="Genomic_DNA"/>
</dbReference>
<evidence type="ECO:0000256" key="3">
    <source>
        <dbReference type="ARBA" id="ARBA00012560"/>
    </source>
</evidence>
<protein>
    <recommendedName>
        <fullName evidence="4 10">4-alpha-glucanotransferase</fullName>
        <ecNumber evidence="3 10">2.4.1.25</ecNumber>
    </recommendedName>
    <alternativeName>
        <fullName evidence="8 10">Amylomaltase</fullName>
    </alternativeName>
    <alternativeName>
        <fullName evidence="9 10">Disproportionating enzyme</fullName>
    </alternativeName>
</protein>
<name>A0A2S6N6B6_RHOGL</name>
<evidence type="ECO:0000256" key="5">
    <source>
        <dbReference type="ARBA" id="ARBA00022676"/>
    </source>
</evidence>
<comment type="similarity">
    <text evidence="2 10">Belongs to the disproportionating enzyme family.</text>
</comment>
<keyword evidence="5 10" id="KW-0328">Glycosyltransferase</keyword>
<evidence type="ECO:0000256" key="9">
    <source>
        <dbReference type="ARBA" id="ARBA00031501"/>
    </source>
</evidence>
<evidence type="ECO:0000313" key="12">
    <source>
        <dbReference type="Proteomes" id="UP000239724"/>
    </source>
</evidence>
<dbReference type="Proteomes" id="UP000239724">
    <property type="component" value="Unassembled WGS sequence"/>
</dbReference>
<evidence type="ECO:0000256" key="1">
    <source>
        <dbReference type="ARBA" id="ARBA00000439"/>
    </source>
</evidence>
<dbReference type="EC" id="2.4.1.25" evidence="3 10"/>
<sequence length="689" mass="75012">MSDEVLRDLARRAGVAVEWQDYAGNSHVVSPPVLRRVLAALGLPADTGRELSASRRELSKRSSLADLPPLVTAVAGRPTRLDVGGNESQPAELVLERGETRQISLLPARGRLRIPAIAEIGYHRLRVEDREIVLAVSPARCRSIEDVVPDARLWGVAAQLYGLTHPGDVGIGDLGGAADLSRVAGQKGADAVALSPMHALYAADPEHFGPYAPSSRLFLNPLHAAPELVFGKAAYGDVLAQVPGAEPGPSNGLIDWPAASATKYAVLRRLFDNFLDSAEWDGPLGADFARFRANRGPLLYEHACFEALHAARMPKAEWRNWPLDLRDPRGAAVAFFAESQAEEVLFHQFLQWIADRSVEAAQLTARQSGMRIGLIGDLAVGMDPGGSHAWSRQSDILLGLTIGAPPDLLNPAGQNWGLTSFSPRAMEENGFAPFLATLRAAMRHVGGIRVDHAMGLARLWLIPEGADPADGAYLNYPVVDLLRLLALESVRHNVVVIGEDLGTVPEGFHDMLEQGGIHGMRVLWFERDGQAGFVPPRGWGSSAVAMTSTHDLPTVAGWWKGSDIDVRHEHGRLGEGVNPEEVRAQRDKDRPLLWHAFVRENVTEGPVPSPEETDRVVDAAVRFIAKTEVPLSLIPLEDFMGQEDQPNLPGTVTEHPNWRRRLQVPASDILLDETVARRVEAIAAERPRQ</sequence>
<evidence type="ECO:0000256" key="7">
    <source>
        <dbReference type="ARBA" id="ARBA00023277"/>
    </source>
</evidence>
<dbReference type="GO" id="GO:0004134">
    <property type="term" value="F:4-alpha-glucanotransferase activity"/>
    <property type="evidence" value="ECO:0007669"/>
    <property type="project" value="UniProtKB-EC"/>
</dbReference>
<dbReference type="GO" id="GO:0005975">
    <property type="term" value="P:carbohydrate metabolic process"/>
    <property type="evidence" value="ECO:0007669"/>
    <property type="project" value="InterPro"/>
</dbReference>
<comment type="caution">
    <text evidence="11">The sequence shown here is derived from an EMBL/GenBank/DDBJ whole genome shotgun (WGS) entry which is preliminary data.</text>
</comment>
<keyword evidence="12" id="KW-1185">Reference proteome</keyword>
<evidence type="ECO:0000256" key="10">
    <source>
        <dbReference type="RuleBase" id="RU361207"/>
    </source>
</evidence>
<evidence type="ECO:0000256" key="8">
    <source>
        <dbReference type="ARBA" id="ARBA00031423"/>
    </source>
</evidence>
<dbReference type="Gene3D" id="3.20.20.80">
    <property type="entry name" value="Glycosidases"/>
    <property type="match status" value="1"/>
</dbReference>
<evidence type="ECO:0000256" key="6">
    <source>
        <dbReference type="ARBA" id="ARBA00022679"/>
    </source>
</evidence>
<dbReference type="NCBIfam" id="TIGR00217">
    <property type="entry name" value="malQ"/>
    <property type="match status" value="1"/>
</dbReference>
<evidence type="ECO:0000256" key="4">
    <source>
        <dbReference type="ARBA" id="ARBA00020295"/>
    </source>
</evidence>
<dbReference type="PANTHER" id="PTHR32438">
    <property type="entry name" value="4-ALPHA-GLUCANOTRANSFERASE DPE1, CHLOROPLASTIC/AMYLOPLASTIC"/>
    <property type="match status" value="1"/>
</dbReference>
<reference evidence="11 12" key="1">
    <citation type="journal article" date="2018" name="Arch. Microbiol.">
        <title>New insights into the metabolic potential of the phototrophic purple bacterium Rhodopila globiformis DSM 161(T) from its draft genome sequence and evidence for a vanadium-dependent nitrogenase.</title>
        <authorList>
            <person name="Imhoff J.F."/>
            <person name="Rahn T."/>
            <person name="Kunzel S."/>
            <person name="Neulinger S.C."/>
        </authorList>
    </citation>
    <scope>NUCLEOTIDE SEQUENCE [LARGE SCALE GENOMIC DNA]</scope>
    <source>
        <strain evidence="11 12">DSM 161</strain>
    </source>
</reference>
<dbReference type="AlphaFoldDB" id="A0A2S6N6B6"/>
<keyword evidence="6 10" id="KW-0808">Transferase</keyword>
<dbReference type="PANTHER" id="PTHR32438:SF5">
    <property type="entry name" value="4-ALPHA-GLUCANOTRANSFERASE DPE1, CHLOROPLASTIC_AMYLOPLASTIC"/>
    <property type="match status" value="1"/>
</dbReference>
<accession>A0A2S6N6B6</accession>
<organism evidence="11 12">
    <name type="scientific">Rhodopila globiformis</name>
    <name type="common">Rhodopseudomonas globiformis</name>
    <dbReference type="NCBI Taxonomy" id="1071"/>
    <lineage>
        <taxon>Bacteria</taxon>
        <taxon>Pseudomonadati</taxon>
        <taxon>Pseudomonadota</taxon>
        <taxon>Alphaproteobacteria</taxon>
        <taxon>Acetobacterales</taxon>
        <taxon>Acetobacteraceae</taxon>
        <taxon>Rhodopila</taxon>
    </lineage>
</organism>
<dbReference type="InterPro" id="IPR003385">
    <property type="entry name" value="Glyco_hydro_77"/>
</dbReference>
<dbReference type="SUPFAM" id="SSF51445">
    <property type="entry name" value="(Trans)glycosidases"/>
    <property type="match status" value="1"/>
</dbReference>
<gene>
    <name evidence="11" type="ORF">CCS01_19780</name>
</gene>
<evidence type="ECO:0000313" key="11">
    <source>
        <dbReference type="EMBL" id="PPQ30142.1"/>
    </source>
</evidence>